<dbReference type="KEGG" id="lal:AT746_07690"/>
<dbReference type="PANTHER" id="PTHR11820">
    <property type="entry name" value="ACYLPYRUVASE"/>
    <property type="match status" value="1"/>
</dbReference>
<dbReference type="PANTHER" id="PTHR11820:SF7">
    <property type="entry name" value="ACYLPYRUVASE FAHD1, MITOCHONDRIAL"/>
    <property type="match status" value="1"/>
</dbReference>
<proteinExistence type="predicted"/>
<dbReference type="EMBL" id="CP013650">
    <property type="protein sequence ID" value="ALS98152.1"/>
    <property type="molecule type" value="Genomic_DNA"/>
</dbReference>
<sequence>MSDYVHQDNQGQPVGLPVGKIVCVGRNYLDHIQELNNEVPDKPLLFIKPSTSLQRFAGDLAIPADQGECHNELEVAVLIKNKLSHAQPAQVKEAIWGYGLALDLTLREVQSDLKAKGQPWERAKAFDGSCPVSDFIPAARITDETNIDFTLQVNQSVRQQGNTKMMMYPIAELIGEISRVFTLLPGDIVLTGTPKGVGPLRTGDLLHASLSDLLQAKASVVSRD</sequence>
<dbReference type="InterPro" id="IPR036663">
    <property type="entry name" value="Fumarylacetoacetase_C_sf"/>
</dbReference>
<dbReference type="OrthoDB" id="9805307at2"/>
<keyword evidence="1" id="KW-0479">Metal-binding</keyword>
<dbReference type="NCBIfam" id="NF007967">
    <property type="entry name" value="PRK10691.1"/>
    <property type="match status" value="1"/>
</dbReference>
<dbReference type="STRING" id="1526571.AT746_07690"/>
<protein>
    <recommendedName>
        <fullName evidence="2">Fumarylacetoacetase-like C-terminal domain-containing protein</fullName>
    </recommendedName>
</protein>
<dbReference type="InterPro" id="IPR011234">
    <property type="entry name" value="Fumarylacetoacetase-like_C"/>
</dbReference>
<evidence type="ECO:0000313" key="3">
    <source>
        <dbReference type="EMBL" id="ALS98152.1"/>
    </source>
</evidence>
<accession>A0A0U3AYW5</accession>
<organism evidence="3 4">
    <name type="scientific">Lacimicrobium alkaliphilum</name>
    <dbReference type="NCBI Taxonomy" id="1526571"/>
    <lineage>
        <taxon>Bacteria</taxon>
        <taxon>Pseudomonadati</taxon>
        <taxon>Pseudomonadota</taxon>
        <taxon>Gammaproteobacteria</taxon>
        <taxon>Alteromonadales</taxon>
        <taxon>Alteromonadaceae</taxon>
        <taxon>Lacimicrobium</taxon>
    </lineage>
</organism>
<evidence type="ECO:0000259" key="2">
    <source>
        <dbReference type="Pfam" id="PF01557"/>
    </source>
</evidence>
<dbReference type="Proteomes" id="UP000068447">
    <property type="component" value="Chromosome"/>
</dbReference>
<gene>
    <name evidence="3" type="ORF">AT746_07690</name>
</gene>
<reference evidence="3 4" key="1">
    <citation type="submission" date="2015-12" db="EMBL/GenBank/DDBJ databases">
        <title>Complete genome of Lacimicrobium alkaliphilum KCTC 32984.</title>
        <authorList>
            <person name="Kim S.-G."/>
            <person name="Lee Y.-J."/>
        </authorList>
    </citation>
    <scope>NUCLEOTIDE SEQUENCE [LARGE SCALE GENOMIC DNA]</scope>
    <source>
        <strain evidence="3 4">YelD216</strain>
    </source>
</reference>
<dbReference type="Gene3D" id="3.90.850.10">
    <property type="entry name" value="Fumarylacetoacetase-like, C-terminal domain"/>
    <property type="match status" value="1"/>
</dbReference>
<dbReference type="AlphaFoldDB" id="A0A0U3AYW5"/>
<feature type="domain" description="Fumarylacetoacetase-like C-terminal" evidence="2">
    <location>
        <begin position="20"/>
        <end position="220"/>
    </location>
</feature>
<dbReference type="Pfam" id="PF01557">
    <property type="entry name" value="FAA_hydrolase"/>
    <property type="match status" value="1"/>
</dbReference>
<dbReference type="RefSeq" id="WP_062478663.1">
    <property type="nucleotide sequence ID" value="NZ_CP013650.1"/>
</dbReference>
<evidence type="ECO:0000256" key="1">
    <source>
        <dbReference type="ARBA" id="ARBA00022723"/>
    </source>
</evidence>
<dbReference type="SUPFAM" id="SSF56529">
    <property type="entry name" value="FAH"/>
    <property type="match status" value="1"/>
</dbReference>
<dbReference type="GO" id="GO:0046872">
    <property type="term" value="F:metal ion binding"/>
    <property type="evidence" value="ECO:0007669"/>
    <property type="project" value="UniProtKB-KW"/>
</dbReference>
<dbReference type="GO" id="GO:0018773">
    <property type="term" value="F:acetylpyruvate hydrolase activity"/>
    <property type="evidence" value="ECO:0007669"/>
    <property type="project" value="TreeGrafter"/>
</dbReference>
<evidence type="ECO:0000313" key="4">
    <source>
        <dbReference type="Proteomes" id="UP000068447"/>
    </source>
</evidence>
<name>A0A0U3AYW5_9ALTE</name>
<keyword evidence="4" id="KW-1185">Reference proteome</keyword>